<dbReference type="EMBL" id="ADNV01000124">
    <property type="protein sequence ID" value="EFG78384.1"/>
    <property type="molecule type" value="Genomic_DNA"/>
</dbReference>
<accession>D5P6C8</accession>
<reference evidence="2 3" key="1">
    <citation type="submission" date="2010-04" db="EMBL/GenBank/DDBJ databases">
        <authorList>
            <person name="Muzny D."/>
            <person name="Qin X."/>
            <person name="Deng J."/>
            <person name="Jiang H."/>
            <person name="Liu Y."/>
            <person name="Qu J."/>
            <person name="Song X.-Z."/>
            <person name="Zhang L."/>
            <person name="Thornton R."/>
            <person name="Coyle M."/>
            <person name="Francisco L."/>
            <person name="Jackson L."/>
            <person name="Javaid M."/>
            <person name="Korchina V."/>
            <person name="Kovar C."/>
            <person name="Mata R."/>
            <person name="Mathew T."/>
            <person name="Ngo R."/>
            <person name="Nguyen L."/>
            <person name="Nguyen N."/>
            <person name="Okwuonu G."/>
            <person name="Ongeri F."/>
            <person name="Pham C."/>
            <person name="Simmons D."/>
            <person name="Wilczek-Boney K."/>
            <person name="Hale W."/>
            <person name="Jakkamsetti A."/>
            <person name="Pham P."/>
            <person name="Ruth R."/>
            <person name="San Lucas F."/>
            <person name="Warren J."/>
            <person name="Zhang J."/>
            <person name="Zhao Z."/>
            <person name="Zhou C."/>
            <person name="Zhu D."/>
            <person name="Lee S."/>
            <person name="Bess C."/>
            <person name="Blankenburg K."/>
            <person name="Forbes L."/>
            <person name="Fu Q."/>
            <person name="Gubbala S."/>
            <person name="Hirani K."/>
            <person name="Jayaseelan J.C."/>
            <person name="Lara F."/>
            <person name="Munidasa M."/>
            <person name="Palculict T."/>
            <person name="Patil S."/>
            <person name="Pu L.-L."/>
            <person name="Saada N."/>
            <person name="Tang L."/>
            <person name="Weissenberger G."/>
            <person name="Zhu Y."/>
            <person name="Hemphill L."/>
            <person name="Shang Y."/>
            <person name="Youmans B."/>
            <person name="Ayvaz T."/>
            <person name="Ross M."/>
            <person name="Santibanez J."/>
            <person name="Aqrawi P."/>
            <person name="Gross S."/>
            <person name="Joshi V."/>
            <person name="Fowler G."/>
            <person name="Nazareth L."/>
            <person name="Reid J."/>
            <person name="Worley K."/>
            <person name="Petrosino J."/>
            <person name="Highlander S."/>
            <person name="Gibbs R."/>
        </authorList>
    </citation>
    <scope>NUCLEOTIDE SEQUENCE [LARGE SCALE GENOMIC DNA]</scope>
    <source>
        <strain evidence="2 3">ATCC BAA-614</strain>
    </source>
</reference>
<dbReference type="AlphaFoldDB" id="D5P6C8"/>
<keyword evidence="1" id="KW-1133">Transmembrane helix</keyword>
<evidence type="ECO:0000256" key="1">
    <source>
        <dbReference type="SAM" id="Phobius"/>
    </source>
</evidence>
<name>D5P6C8_9MYCO</name>
<keyword evidence="1" id="KW-0812">Transmembrane</keyword>
<evidence type="ECO:0000313" key="2">
    <source>
        <dbReference type="EMBL" id="EFG78384.1"/>
    </source>
</evidence>
<dbReference type="HOGENOM" id="CLU_2130710_0_0_11"/>
<dbReference type="Proteomes" id="UP000003653">
    <property type="component" value="Unassembled WGS sequence"/>
</dbReference>
<comment type="caution">
    <text evidence="2">The sequence shown here is derived from an EMBL/GenBank/DDBJ whole genome shotgun (WGS) entry which is preliminary data.</text>
</comment>
<dbReference type="eggNOG" id="COG1914">
    <property type="taxonomic scope" value="Bacteria"/>
</dbReference>
<gene>
    <name evidence="2" type="ORF">HMPREF0591_1722</name>
</gene>
<protein>
    <submittedName>
        <fullName evidence="2">Uncharacterized protein</fullName>
    </submittedName>
</protein>
<sequence length="113" mass="12792">MINERFGRGWGWYSVGDLFLLNFLTLVTEFIGITLAADYIDIPRYVIVPFAAIALRGPSGSIRLRCKRHLRLGISIFPMRSAKVIAKAFSAAFECMVHRFCPVPVRCSDRVIK</sequence>
<keyword evidence="3" id="KW-1185">Reference proteome</keyword>
<feature type="transmembrane region" description="Helical" evidence="1">
    <location>
        <begin position="12"/>
        <end position="36"/>
    </location>
</feature>
<proteinExistence type="predicted"/>
<evidence type="ECO:0000313" key="3">
    <source>
        <dbReference type="Proteomes" id="UP000003653"/>
    </source>
</evidence>
<organism evidence="2 3">
    <name type="scientific">Mycobacterium parascrofulaceum ATCC BAA-614</name>
    <dbReference type="NCBI Taxonomy" id="525368"/>
    <lineage>
        <taxon>Bacteria</taxon>
        <taxon>Bacillati</taxon>
        <taxon>Actinomycetota</taxon>
        <taxon>Actinomycetes</taxon>
        <taxon>Mycobacteriales</taxon>
        <taxon>Mycobacteriaceae</taxon>
        <taxon>Mycobacterium</taxon>
        <taxon>Mycobacterium simiae complex</taxon>
    </lineage>
</organism>
<keyword evidence="1" id="KW-0472">Membrane</keyword>